<dbReference type="Gene3D" id="3.30.70.1820">
    <property type="entry name" value="L1 transposable element, RRM domain"/>
    <property type="match status" value="1"/>
</dbReference>
<dbReference type="Gene3D" id="3.90.176.10">
    <property type="entry name" value="Toxin ADP-ribosyltransferase, Chain A, domain 1"/>
    <property type="match status" value="1"/>
</dbReference>
<name>A0A8S2D446_9BILA</name>
<proteinExistence type="predicted"/>
<dbReference type="SMART" id="SM00454">
    <property type="entry name" value="SAM"/>
    <property type="match status" value="1"/>
</dbReference>
<evidence type="ECO:0000313" key="2">
    <source>
        <dbReference type="EMBL" id="CAF0808214.1"/>
    </source>
</evidence>
<evidence type="ECO:0000313" key="3">
    <source>
        <dbReference type="EMBL" id="CAF3591961.1"/>
    </source>
</evidence>
<accession>A0A8S2D446</accession>
<feature type="domain" description="SAM" evidence="1">
    <location>
        <begin position="24"/>
        <end position="88"/>
    </location>
</feature>
<dbReference type="InterPro" id="IPR001660">
    <property type="entry name" value="SAM"/>
</dbReference>
<dbReference type="SUPFAM" id="SSF56399">
    <property type="entry name" value="ADP-ribosylation"/>
    <property type="match status" value="1"/>
</dbReference>
<evidence type="ECO:0000313" key="4">
    <source>
        <dbReference type="Proteomes" id="UP000677228"/>
    </source>
</evidence>
<gene>
    <name evidence="2" type="ORF">OVA965_LOCUS5010</name>
    <name evidence="3" type="ORF">TMI583_LOCUS5008</name>
</gene>
<dbReference type="EMBL" id="CAJNOK010001368">
    <property type="protein sequence ID" value="CAF0808214.1"/>
    <property type="molecule type" value="Genomic_DNA"/>
</dbReference>
<protein>
    <recommendedName>
        <fullName evidence="1">SAM domain-containing protein</fullName>
    </recommendedName>
</protein>
<dbReference type="AlphaFoldDB" id="A0A8S2D446"/>
<dbReference type="Proteomes" id="UP000677228">
    <property type="component" value="Unassembled WGS sequence"/>
</dbReference>
<reference evidence="2" key="1">
    <citation type="submission" date="2021-02" db="EMBL/GenBank/DDBJ databases">
        <authorList>
            <person name="Nowell W R."/>
        </authorList>
    </citation>
    <scope>NUCLEOTIDE SEQUENCE</scope>
</reference>
<dbReference type="Gene3D" id="1.10.150.50">
    <property type="entry name" value="Transcription Factor, Ets-1"/>
    <property type="match status" value="1"/>
</dbReference>
<dbReference type="SUPFAM" id="SSF47769">
    <property type="entry name" value="SAM/Pointed domain"/>
    <property type="match status" value="1"/>
</dbReference>
<evidence type="ECO:0000259" key="1">
    <source>
        <dbReference type="PROSITE" id="PS50105"/>
    </source>
</evidence>
<dbReference type="EMBL" id="CAJOBA010001368">
    <property type="protein sequence ID" value="CAF3591961.1"/>
    <property type="molecule type" value="Genomic_DNA"/>
</dbReference>
<dbReference type="Pfam" id="PF07647">
    <property type="entry name" value="SAM_2"/>
    <property type="match status" value="1"/>
</dbReference>
<dbReference type="PROSITE" id="PS50105">
    <property type="entry name" value="SAM_DOMAIN"/>
    <property type="match status" value="1"/>
</dbReference>
<sequence>MLRWIGRRLTTVGVGCEADHGLMWSVENVCSWLKQIGLEKYCDEFRANKVNEFSLLNENGNADLLTELISDVNDRPTFITARQEYMGSDFRIESNISKKYRDDEPPTGFGHYLFAAVIMNHPSIEYFRHTGTTNRGTNLSNTELAQYVPDARILTRSFLSTSKRIDAAFLYLQFDNPILRPVLCVYRIIQRHAGLAISKLSAVQDENEVLIVPFVAFRIVKVDLNRLNISSNRKASVIFLDKITVRDQMTFLRLYRPEKCLLSIEARIAIIEQNQVVMRNDMNKRERHSRQFNLCIIGIPENEEPTKAIVTLAQTVGLSDLLEQDIEISHRLGAKKEGENRVVIVRFHSRVKRRALLVKRKDIKQATNIVLYEDLTRIDKQILDEIRRRLDGTDKKYAFTRNGRVMYKYEENKAAFINTFEDIDYYGL</sequence>
<dbReference type="InterPro" id="IPR013761">
    <property type="entry name" value="SAM/pointed_sf"/>
</dbReference>
<organism evidence="2 4">
    <name type="scientific">Didymodactylos carnosus</name>
    <dbReference type="NCBI Taxonomy" id="1234261"/>
    <lineage>
        <taxon>Eukaryota</taxon>
        <taxon>Metazoa</taxon>
        <taxon>Spiralia</taxon>
        <taxon>Gnathifera</taxon>
        <taxon>Rotifera</taxon>
        <taxon>Eurotatoria</taxon>
        <taxon>Bdelloidea</taxon>
        <taxon>Philodinida</taxon>
        <taxon>Philodinidae</taxon>
        <taxon>Didymodactylos</taxon>
    </lineage>
</organism>
<dbReference type="Proteomes" id="UP000682733">
    <property type="component" value="Unassembled WGS sequence"/>
</dbReference>
<comment type="caution">
    <text evidence="2">The sequence shown here is derived from an EMBL/GenBank/DDBJ whole genome shotgun (WGS) entry which is preliminary data.</text>
</comment>